<dbReference type="Proteomes" id="UP000001514">
    <property type="component" value="Unassembled WGS sequence"/>
</dbReference>
<dbReference type="Pfam" id="PF00732">
    <property type="entry name" value="GMC_oxred_N"/>
    <property type="match status" value="1"/>
</dbReference>
<dbReference type="InterPro" id="IPR051871">
    <property type="entry name" value="GMC_Oxidoreductase-Related"/>
</dbReference>
<gene>
    <name evidence="8" type="ORF">SELMODRAFT_132959</name>
</gene>
<dbReference type="InterPro" id="IPR036188">
    <property type="entry name" value="FAD/NAD-bd_sf"/>
</dbReference>
<evidence type="ECO:0000259" key="6">
    <source>
        <dbReference type="PROSITE" id="PS00623"/>
    </source>
</evidence>
<feature type="domain" description="Glucose-methanol-choline oxidoreductase N-terminal" evidence="7">
    <location>
        <begin position="237"/>
        <end position="251"/>
    </location>
</feature>
<dbReference type="Pfam" id="PF05199">
    <property type="entry name" value="GMC_oxred_C"/>
    <property type="match status" value="1"/>
</dbReference>
<dbReference type="GO" id="GO:0016614">
    <property type="term" value="F:oxidoreductase activity, acting on CH-OH group of donors"/>
    <property type="evidence" value="ECO:0007669"/>
    <property type="project" value="InterPro"/>
</dbReference>
<keyword evidence="5" id="KW-0285">Flavoprotein</keyword>
<feature type="binding site" evidence="3">
    <location>
        <position position="75"/>
    </location>
    <ligand>
        <name>FAD</name>
        <dbReference type="ChEBI" id="CHEBI:57692"/>
    </ligand>
</feature>
<keyword evidence="4" id="KW-1015">Disulfide bond</keyword>
<dbReference type="KEGG" id="smo:SELMODRAFT_132959"/>
<dbReference type="PROSITE" id="PS00624">
    <property type="entry name" value="GMC_OXRED_2"/>
    <property type="match status" value="1"/>
</dbReference>
<dbReference type="SUPFAM" id="SSF51905">
    <property type="entry name" value="FAD/NAD(P)-binding domain"/>
    <property type="match status" value="1"/>
</dbReference>
<dbReference type="GO" id="GO:0050660">
    <property type="term" value="F:flavin adenine dinucleotide binding"/>
    <property type="evidence" value="ECO:0007669"/>
    <property type="project" value="InterPro"/>
</dbReference>
<dbReference type="OMA" id="THAPTIM"/>
<evidence type="ECO:0000259" key="7">
    <source>
        <dbReference type="PROSITE" id="PS00624"/>
    </source>
</evidence>
<dbReference type="PANTHER" id="PTHR45968">
    <property type="entry name" value="OSJNBA0019K04.7 PROTEIN"/>
    <property type="match status" value="1"/>
</dbReference>
<dbReference type="EMBL" id="GL377680">
    <property type="protein sequence ID" value="EFJ07807.1"/>
    <property type="molecule type" value="Genomic_DNA"/>
</dbReference>
<feature type="binding site" evidence="3">
    <location>
        <position position="452"/>
    </location>
    <ligand>
        <name>FAD</name>
        <dbReference type="ChEBI" id="CHEBI:57692"/>
    </ligand>
</feature>
<dbReference type="AlphaFoldDB" id="D8T6D1"/>
<feature type="domain" description="Glucose-methanol-choline oxidoreductase N-terminal" evidence="6">
    <location>
        <begin position="73"/>
        <end position="96"/>
    </location>
</feature>
<evidence type="ECO:0000256" key="2">
    <source>
        <dbReference type="ARBA" id="ARBA00022729"/>
    </source>
</evidence>
<dbReference type="Gramene" id="EFJ07807">
    <property type="protein sequence ID" value="EFJ07807"/>
    <property type="gene ID" value="SELMODRAFT_132959"/>
</dbReference>
<evidence type="ECO:0000313" key="9">
    <source>
        <dbReference type="Proteomes" id="UP000001514"/>
    </source>
</evidence>
<dbReference type="eggNOG" id="KOG1238">
    <property type="taxonomic scope" value="Eukaryota"/>
</dbReference>
<proteinExistence type="inferred from homology"/>
<dbReference type="STRING" id="88036.D8T6D1"/>
<dbReference type="InterPro" id="IPR007867">
    <property type="entry name" value="GMC_OxRtase_C"/>
</dbReference>
<dbReference type="PANTHER" id="PTHR45968:SF3">
    <property type="entry name" value="OS04G0573100 PROTEIN"/>
    <property type="match status" value="1"/>
</dbReference>
<evidence type="ECO:0000256" key="3">
    <source>
        <dbReference type="PIRSR" id="PIRSR000137-2"/>
    </source>
</evidence>
<dbReference type="Gene3D" id="3.30.410.40">
    <property type="match status" value="1"/>
</dbReference>
<dbReference type="Gene3D" id="3.50.50.60">
    <property type="entry name" value="FAD/NAD(P)-binding domain"/>
    <property type="match status" value="1"/>
</dbReference>
<organism evidence="9">
    <name type="scientific">Selaginella moellendorffii</name>
    <name type="common">Spikemoss</name>
    <dbReference type="NCBI Taxonomy" id="88036"/>
    <lineage>
        <taxon>Eukaryota</taxon>
        <taxon>Viridiplantae</taxon>
        <taxon>Streptophyta</taxon>
        <taxon>Embryophyta</taxon>
        <taxon>Tracheophyta</taxon>
        <taxon>Lycopodiopsida</taxon>
        <taxon>Selaginellales</taxon>
        <taxon>Selaginellaceae</taxon>
        <taxon>Selaginella</taxon>
    </lineage>
</organism>
<comment type="similarity">
    <text evidence="1 5">Belongs to the GMC oxidoreductase family.</text>
</comment>
<comment type="cofactor">
    <cofactor evidence="3">
        <name>FAD</name>
        <dbReference type="ChEBI" id="CHEBI:57692"/>
    </cofactor>
</comment>
<keyword evidence="3 5" id="KW-0274">FAD</keyword>
<name>D8T6D1_SELML</name>
<protein>
    <recommendedName>
        <fullName evidence="6 7">Glucose-methanol-choline oxidoreductase N-terminal domain-containing protein</fullName>
    </recommendedName>
</protein>
<dbReference type="InParanoid" id="D8T6D1"/>
<sequence>YDYIIVGGGTTGSPLAATLSTKYKVLVLERGASPYGNPNISRIENFGAILADVGPQSPLQVFFSSEGVRNRRARVLGGGSSVNAGIYSHAEQSFISALGLNPCLVDQSYRWVESVVASIPNQLGPYQRAFRASLLQAGITPDNNATYDHLVGTKTFGSIFDQSGSRRPASNLFVYANPSNIKVLLHATVLRVLFSQARSGLSPRTYGVEFKDELGRIRKAFLSHPGKESSEVILCAGAIASPQLLMLSGIGPGNHLRSKGIKVIKDFPEVGKHMADNPAISLVVPSPSYVEVSTSLSVGITSFGSYIEAGSGGVRGPNATFVSEKVNGPASTGELYLATTNVDDDPVVSFNYFQEPRDLQVCIGGVDAIEKALLSNAYKPFRYDNQSLPSGGTVSFPSRRNSSALAINNTLADYCKRKVVTLYHFHGGCLVNKVVDSSFKVIGIRNLRVLDGSVFHVSPGTNPQATLMMLGRYAIIFSLPSTEIFDRVSTTQICWKSHNRSRSKRVKVSSHHATIQE</sequence>
<keyword evidence="2" id="KW-0732">Signal</keyword>
<feature type="binding site" evidence="3">
    <location>
        <begin position="29"/>
        <end position="30"/>
    </location>
    <ligand>
        <name>FAD</name>
        <dbReference type="ChEBI" id="CHEBI:57692"/>
    </ligand>
</feature>
<accession>D8T6D1</accession>
<dbReference type="PIRSF" id="PIRSF000137">
    <property type="entry name" value="Alcohol_oxidase"/>
    <property type="match status" value="1"/>
</dbReference>
<feature type="disulfide bond" evidence="4">
    <location>
        <begin position="362"/>
        <end position="415"/>
    </location>
</feature>
<dbReference type="InterPro" id="IPR000172">
    <property type="entry name" value="GMC_OxRdtase_N"/>
</dbReference>
<dbReference type="PROSITE" id="PS00623">
    <property type="entry name" value="GMC_OXRED_1"/>
    <property type="match status" value="1"/>
</dbReference>
<evidence type="ECO:0000256" key="4">
    <source>
        <dbReference type="PIRSR" id="PIRSR000137-3"/>
    </source>
</evidence>
<dbReference type="InterPro" id="IPR012132">
    <property type="entry name" value="GMC_OxRdtase"/>
</dbReference>
<evidence type="ECO:0000313" key="8">
    <source>
        <dbReference type="EMBL" id="EFJ07807.1"/>
    </source>
</evidence>
<dbReference type="SUPFAM" id="SSF54373">
    <property type="entry name" value="FAD-linked reductases, C-terminal domain"/>
    <property type="match status" value="1"/>
</dbReference>
<feature type="binding site" evidence="3">
    <location>
        <begin position="10"/>
        <end position="11"/>
    </location>
    <ligand>
        <name>FAD</name>
        <dbReference type="ChEBI" id="CHEBI:57692"/>
    </ligand>
</feature>
<reference evidence="8 9" key="1">
    <citation type="journal article" date="2011" name="Science">
        <title>The Selaginella genome identifies genetic changes associated with the evolution of vascular plants.</title>
        <authorList>
            <person name="Banks J.A."/>
            <person name="Nishiyama T."/>
            <person name="Hasebe M."/>
            <person name="Bowman J.L."/>
            <person name="Gribskov M."/>
            <person name="dePamphilis C."/>
            <person name="Albert V.A."/>
            <person name="Aono N."/>
            <person name="Aoyama T."/>
            <person name="Ambrose B.A."/>
            <person name="Ashton N.W."/>
            <person name="Axtell M.J."/>
            <person name="Barker E."/>
            <person name="Barker M.S."/>
            <person name="Bennetzen J.L."/>
            <person name="Bonawitz N.D."/>
            <person name="Chapple C."/>
            <person name="Cheng C."/>
            <person name="Correa L.G."/>
            <person name="Dacre M."/>
            <person name="DeBarry J."/>
            <person name="Dreyer I."/>
            <person name="Elias M."/>
            <person name="Engstrom E.M."/>
            <person name="Estelle M."/>
            <person name="Feng L."/>
            <person name="Finet C."/>
            <person name="Floyd S.K."/>
            <person name="Frommer W.B."/>
            <person name="Fujita T."/>
            <person name="Gramzow L."/>
            <person name="Gutensohn M."/>
            <person name="Harholt J."/>
            <person name="Hattori M."/>
            <person name="Heyl A."/>
            <person name="Hirai T."/>
            <person name="Hiwatashi Y."/>
            <person name="Ishikawa M."/>
            <person name="Iwata M."/>
            <person name="Karol K.G."/>
            <person name="Koehler B."/>
            <person name="Kolukisaoglu U."/>
            <person name="Kubo M."/>
            <person name="Kurata T."/>
            <person name="Lalonde S."/>
            <person name="Li K."/>
            <person name="Li Y."/>
            <person name="Litt A."/>
            <person name="Lyons E."/>
            <person name="Manning G."/>
            <person name="Maruyama T."/>
            <person name="Michael T.P."/>
            <person name="Mikami K."/>
            <person name="Miyazaki S."/>
            <person name="Morinaga S."/>
            <person name="Murata T."/>
            <person name="Mueller-Roeber B."/>
            <person name="Nelson D.R."/>
            <person name="Obara M."/>
            <person name="Oguri Y."/>
            <person name="Olmstead R.G."/>
            <person name="Onodera N."/>
            <person name="Petersen B.L."/>
            <person name="Pils B."/>
            <person name="Prigge M."/>
            <person name="Rensing S.A."/>
            <person name="Riano-Pachon D.M."/>
            <person name="Roberts A.W."/>
            <person name="Sato Y."/>
            <person name="Scheller H.V."/>
            <person name="Schulz B."/>
            <person name="Schulz C."/>
            <person name="Shakirov E.V."/>
            <person name="Shibagaki N."/>
            <person name="Shinohara N."/>
            <person name="Shippen D.E."/>
            <person name="Soerensen I."/>
            <person name="Sotooka R."/>
            <person name="Sugimoto N."/>
            <person name="Sugita M."/>
            <person name="Sumikawa N."/>
            <person name="Tanurdzic M."/>
            <person name="Theissen G."/>
            <person name="Ulvskov P."/>
            <person name="Wakazuki S."/>
            <person name="Weng J.K."/>
            <person name="Willats W.W."/>
            <person name="Wipf D."/>
            <person name="Wolf P.G."/>
            <person name="Yang L."/>
            <person name="Zimmer A.D."/>
            <person name="Zhu Q."/>
            <person name="Mitros T."/>
            <person name="Hellsten U."/>
            <person name="Loque D."/>
            <person name="Otillar R."/>
            <person name="Salamov A."/>
            <person name="Schmutz J."/>
            <person name="Shapiro H."/>
            <person name="Lindquist E."/>
            <person name="Lucas S."/>
            <person name="Rokhsar D."/>
            <person name="Grigoriev I.V."/>
        </authorList>
    </citation>
    <scope>NUCLEOTIDE SEQUENCE [LARGE SCALE GENOMIC DNA]</scope>
</reference>
<feature type="binding site" evidence="3">
    <location>
        <position position="189"/>
    </location>
    <ligand>
        <name>FAD</name>
        <dbReference type="ChEBI" id="CHEBI:57692"/>
    </ligand>
</feature>
<evidence type="ECO:0000256" key="5">
    <source>
        <dbReference type="RuleBase" id="RU003968"/>
    </source>
</evidence>
<keyword evidence="9" id="KW-1185">Reference proteome</keyword>
<feature type="binding site" evidence="3">
    <location>
        <begin position="463"/>
        <end position="464"/>
    </location>
    <ligand>
        <name>FAD</name>
        <dbReference type="ChEBI" id="CHEBI:57692"/>
    </ligand>
</feature>
<evidence type="ECO:0000256" key="1">
    <source>
        <dbReference type="ARBA" id="ARBA00010790"/>
    </source>
</evidence>
<feature type="non-terminal residue" evidence="8">
    <location>
        <position position="1"/>
    </location>
</feature>
<dbReference type="HOGENOM" id="CLU_026750_0_0_1"/>